<protein>
    <submittedName>
        <fullName evidence="1">Uncharacterized protein</fullName>
    </submittedName>
</protein>
<organism evidence="1 2">
    <name type="scientific">Gossypium harknessii</name>
    <dbReference type="NCBI Taxonomy" id="34285"/>
    <lineage>
        <taxon>Eukaryota</taxon>
        <taxon>Viridiplantae</taxon>
        <taxon>Streptophyta</taxon>
        <taxon>Embryophyta</taxon>
        <taxon>Tracheophyta</taxon>
        <taxon>Spermatophyta</taxon>
        <taxon>Magnoliopsida</taxon>
        <taxon>eudicotyledons</taxon>
        <taxon>Gunneridae</taxon>
        <taxon>Pentapetalae</taxon>
        <taxon>rosids</taxon>
        <taxon>malvids</taxon>
        <taxon>Malvales</taxon>
        <taxon>Malvaceae</taxon>
        <taxon>Malvoideae</taxon>
        <taxon>Gossypium</taxon>
    </lineage>
</organism>
<dbReference type="Proteomes" id="UP000593560">
    <property type="component" value="Unassembled WGS sequence"/>
</dbReference>
<proteinExistence type="predicted"/>
<name>A0A7J9I4M6_9ROSI</name>
<dbReference type="AlphaFoldDB" id="A0A7J9I4M6"/>
<gene>
    <name evidence="1" type="ORF">Gohar_001407</name>
</gene>
<accession>A0A7J9I4M6</accession>
<dbReference type="EMBL" id="JABFAD010000013">
    <property type="protein sequence ID" value="MBA0816783.1"/>
    <property type="molecule type" value="Genomic_DNA"/>
</dbReference>
<evidence type="ECO:0000313" key="2">
    <source>
        <dbReference type="Proteomes" id="UP000593560"/>
    </source>
</evidence>
<reference evidence="1 2" key="1">
    <citation type="journal article" date="2019" name="Genome Biol. Evol.">
        <title>Insights into the evolution of the New World diploid cottons (Gossypium, subgenus Houzingenia) based on genome sequencing.</title>
        <authorList>
            <person name="Grover C.E."/>
            <person name="Arick M.A. 2nd"/>
            <person name="Thrash A."/>
            <person name="Conover J.L."/>
            <person name="Sanders W.S."/>
            <person name="Peterson D.G."/>
            <person name="Frelichowski J.E."/>
            <person name="Scheffler J.A."/>
            <person name="Scheffler B.E."/>
            <person name="Wendel J.F."/>
        </authorList>
    </citation>
    <scope>NUCLEOTIDE SEQUENCE [LARGE SCALE GENOMIC DNA]</scope>
    <source>
        <strain evidence="1">0</strain>
        <tissue evidence="1">Leaf</tissue>
    </source>
</reference>
<evidence type="ECO:0000313" key="1">
    <source>
        <dbReference type="EMBL" id="MBA0816783.1"/>
    </source>
</evidence>
<comment type="caution">
    <text evidence="1">The sequence shown here is derived from an EMBL/GenBank/DDBJ whole genome shotgun (WGS) entry which is preliminary data.</text>
</comment>
<sequence>MEEQLREFVLDSLSVNMEKMNELVNSTTKKLAERDKTLEDMVLAMNKEIEEFKGELTIYKTALNNEMLSSRPK</sequence>
<keyword evidence="2" id="KW-1185">Reference proteome</keyword>
<dbReference type="OrthoDB" id="997924at2759"/>